<dbReference type="OrthoDB" id="385012at2"/>
<keyword evidence="7" id="KW-0378">Hydrolase</keyword>
<keyword evidence="8" id="KW-1185">Reference proteome</keyword>
<feature type="transmembrane region" description="Helical" evidence="6">
    <location>
        <begin position="61"/>
        <end position="77"/>
    </location>
</feature>
<evidence type="ECO:0000313" key="7">
    <source>
        <dbReference type="EMBL" id="SDK69495.1"/>
    </source>
</evidence>
<name>A0A1G9E042_9PROT</name>
<organism evidence="7 8">
    <name type="scientific">Methylophilus rhizosphaerae</name>
    <dbReference type="NCBI Taxonomy" id="492660"/>
    <lineage>
        <taxon>Bacteria</taxon>
        <taxon>Pseudomonadati</taxon>
        <taxon>Pseudomonadota</taxon>
        <taxon>Betaproteobacteria</taxon>
        <taxon>Nitrosomonadales</taxon>
        <taxon>Methylophilaceae</taxon>
        <taxon>Methylophilus</taxon>
    </lineage>
</organism>
<evidence type="ECO:0000256" key="5">
    <source>
        <dbReference type="ARBA" id="ARBA00023136"/>
    </source>
</evidence>
<gene>
    <name evidence="7" type="ORF">SAMN05192566_2089</name>
</gene>
<accession>A0A1G9E042</accession>
<evidence type="ECO:0000256" key="1">
    <source>
        <dbReference type="ARBA" id="ARBA00004651"/>
    </source>
</evidence>
<evidence type="ECO:0000256" key="3">
    <source>
        <dbReference type="ARBA" id="ARBA00022692"/>
    </source>
</evidence>
<comment type="subcellular location">
    <subcellularLocation>
        <location evidence="1">Cell membrane</location>
        <topology evidence="1">Multi-pass membrane protein</topology>
    </subcellularLocation>
</comment>
<dbReference type="GO" id="GO:0016787">
    <property type="term" value="F:hydrolase activity"/>
    <property type="evidence" value="ECO:0007669"/>
    <property type="project" value="UniProtKB-KW"/>
</dbReference>
<dbReference type="PANTHER" id="PTHR33931">
    <property type="entry name" value="HOLIN-LIKE PROTEIN CIDA-RELATED"/>
    <property type="match status" value="1"/>
</dbReference>
<dbReference type="InterPro" id="IPR005538">
    <property type="entry name" value="LrgA/CidA"/>
</dbReference>
<reference evidence="8" key="1">
    <citation type="submission" date="2016-10" db="EMBL/GenBank/DDBJ databases">
        <authorList>
            <person name="Varghese N."/>
            <person name="Submissions S."/>
        </authorList>
    </citation>
    <scope>NUCLEOTIDE SEQUENCE [LARGE SCALE GENOMIC DNA]</scope>
    <source>
        <strain evidence="8">CBMB127</strain>
    </source>
</reference>
<dbReference type="Proteomes" id="UP000198629">
    <property type="component" value="Unassembled WGS sequence"/>
</dbReference>
<sequence>MISGLVQLFLWQGLGELLSKFILPGIPGPVLGLLLLLGFLAFKGQVDTDLAAVADGFRQHLGLLFVPASVGVLLFLPELQTHALAVGTALLVSVVLTIAVTAIVLKVFWYFSLKRNKGTAMQREQRHE</sequence>
<dbReference type="PANTHER" id="PTHR33931:SF2">
    <property type="entry name" value="HOLIN-LIKE PROTEIN CIDA"/>
    <property type="match status" value="1"/>
</dbReference>
<proteinExistence type="predicted"/>
<dbReference type="EMBL" id="FNFX01000004">
    <property type="protein sequence ID" value="SDK69495.1"/>
    <property type="molecule type" value="Genomic_DNA"/>
</dbReference>
<dbReference type="STRING" id="492660.SAMN05192566_2089"/>
<dbReference type="AlphaFoldDB" id="A0A1G9E042"/>
<evidence type="ECO:0000313" key="8">
    <source>
        <dbReference type="Proteomes" id="UP000198629"/>
    </source>
</evidence>
<keyword evidence="4 6" id="KW-1133">Transmembrane helix</keyword>
<keyword evidence="2" id="KW-1003">Cell membrane</keyword>
<dbReference type="Pfam" id="PF03788">
    <property type="entry name" value="LrgA"/>
    <property type="match status" value="1"/>
</dbReference>
<protein>
    <submittedName>
        <fullName evidence="7">Putative effector of murein hydrolase LrgA, UPF0299 family</fullName>
    </submittedName>
</protein>
<keyword evidence="5 6" id="KW-0472">Membrane</keyword>
<keyword evidence="3 6" id="KW-0812">Transmembrane</keyword>
<evidence type="ECO:0000256" key="4">
    <source>
        <dbReference type="ARBA" id="ARBA00022989"/>
    </source>
</evidence>
<evidence type="ECO:0000256" key="2">
    <source>
        <dbReference type="ARBA" id="ARBA00022475"/>
    </source>
</evidence>
<feature type="transmembrane region" description="Helical" evidence="6">
    <location>
        <begin position="83"/>
        <end position="111"/>
    </location>
</feature>
<feature type="transmembrane region" description="Helical" evidence="6">
    <location>
        <begin position="21"/>
        <end position="40"/>
    </location>
</feature>
<dbReference type="RefSeq" id="WP_091472094.1">
    <property type="nucleotide sequence ID" value="NZ_FNFX01000004.1"/>
</dbReference>
<dbReference type="GO" id="GO:0005886">
    <property type="term" value="C:plasma membrane"/>
    <property type="evidence" value="ECO:0007669"/>
    <property type="project" value="UniProtKB-SubCell"/>
</dbReference>
<evidence type="ECO:0000256" key="6">
    <source>
        <dbReference type="SAM" id="Phobius"/>
    </source>
</evidence>